<sequence length="198" mass="20482">MAQSIYLAGNLVGAAMCGQVSDKFGRLRVLTWTHLQAATAGTAPASTPTLNTVIPPAEWTSAQARVLVMTLNSLGYSFGQVLLAAVAFGARDWTLSPIPTPPALCTPGSNIFLLQALIGVADIPAKVGTLLLLGHLGRQPTQAVLLVLAGLCILANTLAPHEMGTLCSALAELVLRGVGAAFTCFAIYTAELFPTVLS</sequence>
<evidence type="ECO:0000256" key="4">
    <source>
        <dbReference type="ARBA" id="ARBA00023136"/>
    </source>
</evidence>
<proteinExistence type="predicted"/>
<keyword evidence="6" id="KW-1185">Reference proteome</keyword>
<accession>A0A212DH82</accession>
<evidence type="ECO:0000256" key="3">
    <source>
        <dbReference type="ARBA" id="ARBA00022989"/>
    </source>
</evidence>
<evidence type="ECO:0000313" key="6">
    <source>
        <dbReference type="Proteomes" id="UP000242450"/>
    </source>
</evidence>
<keyword evidence="4" id="KW-0472">Membrane</keyword>
<dbReference type="OrthoDB" id="2544694at2759"/>
<name>A0A212DH82_CEREH</name>
<gene>
    <name evidence="5" type="ORF">Celaphus_00013320</name>
</gene>
<evidence type="ECO:0000256" key="1">
    <source>
        <dbReference type="ARBA" id="ARBA00004141"/>
    </source>
</evidence>
<keyword evidence="3" id="KW-1133">Transmembrane helix</keyword>
<comment type="caution">
    <text evidence="5">The sequence shown here is derived from an EMBL/GenBank/DDBJ whole genome shotgun (WGS) entry which is preliminary data.</text>
</comment>
<dbReference type="PANTHER" id="PTHR24064">
    <property type="entry name" value="SOLUTE CARRIER FAMILY 22 MEMBER"/>
    <property type="match status" value="1"/>
</dbReference>
<dbReference type="SUPFAM" id="SSF103473">
    <property type="entry name" value="MFS general substrate transporter"/>
    <property type="match status" value="1"/>
</dbReference>
<dbReference type="InterPro" id="IPR036259">
    <property type="entry name" value="MFS_trans_sf"/>
</dbReference>
<keyword evidence="2" id="KW-0812">Transmembrane</keyword>
<dbReference type="EMBL" id="MKHE01000002">
    <property type="protein sequence ID" value="OWK17626.1"/>
    <property type="molecule type" value="Genomic_DNA"/>
</dbReference>
<evidence type="ECO:0000256" key="2">
    <source>
        <dbReference type="ARBA" id="ARBA00022692"/>
    </source>
</evidence>
<dbReference type="GO" id="GO:0016020">
    <property type="term" value="C:membrane"/>
    <property type="evidence" value="ECO:0007669"/>
    <property type="project" value="UniProtKB-SubCell"/>
</dbReference>
<dbReference type="Proteomes" id="UP000242450">
    <property type="component" value="Chromosome 2"/>
</dbReference>
<dbReference type="AlphaFoldDB" id="A0A212DH82"/>
<protein>
    <submittedName>
        <fullName evidence="5">Uncharacterized protein</fullName>
    </submittedName>
</protein>
<reference evidence="5 6" key="1">
    <citation type="journal article" date="2018" name="Mol. Genet. Genomics">
        <title>The red deer Cervus elaphus genome CerEla1.0: sequencing, annotating, genes, and chromosomes.</title>
        <authorList>
            <person name="Bana N.A."/>
            <person name="Nyiri A."/>
            <person name="Nagy J."/>
            <person name="Frank K."/>
            <person name="Nagy T."/>
            <person name="Steger V."/>
            <person name="Schiller M."/>
            <person name="Lakatos P."/>
            <person name="Sugar L."/>
            <person name="Horn P."/>
            <person name="Barta E."/>
            <person name="Orosz L."/>
        </authorList>
    </citation>
    <scope>NUCLEOTIDE SEQUENCE [LARGE SCALE GENOMIC DNA]</scope>
    <source>
        <strain evidence="5">Hungarian</strain>
    </source>
</reference>
<dbReference type="Gene3D" id="1.20.1250.20">
    <property type="entry name" value="MFS general substrate transporter like domains"/>
    <property type="match status" value="2"/>
</dbReference>
<evidence type="ECO:0000313" key="5">
    <source>
        <dbReference type="EMBL" id="OWK17626.1"/>
    </source>
</evidence>
<comment type="subcellular location">
    <subcellularLocation>
        <location evidence="1">Membrane</location>
        <topology evidence="1">Multi-pass membrane protein</topology>
    </subcellularLocation>
</comment>
<organism evidence="5 6">
    <name type="scientific">Cervus elaphus hippelaphus</name>
    <name type="common">European red deer</name>
    <dbReference type="NCBI Taxonomy" id="46360"/>
    <lineage>
        <taxon>Eukaryota</taxon>
        <taxon>Metazoa</taxon>
        <taxon>Chordata</taxon>
        <taxon>Craniata</taxon>
        <taxon>Vertebrata</taxon>
        <taxon>Euteleostomi</taxon>
        <taxon>Mammalia</taxon>
        <taxon>Eutheria</taxon>
        <taxon>Laurasiatheria</taxon>
        <taxon>Artiodactyla</taxon>
        <taxon>Ruminantia</taxon>
        <taxon>Pecora</taxon>
        <taxon>Cervidae</taxon>
        <taxon>Cervinae</taxon>
        <taxon>Cervus</taxon>
    </lineage>
</organism>